<dbReference type="RefSeq" id="WP_075775077.1">
    <property type="nucleotide sequence ID" value="NZ_CP019437.1"/>
</dbReference>
<protein>
    <recommendedName>
        <fullName evidence="3">DUF1127 domain-containing protein</fullName>
    </recommendedName>
</protein>
<evidence type="ECO:0000313" key="1">
    <source>
        <dbReference type="EMBL" id="AQS48513.1"/>
    </source>
</evidence>
<proteinExistence type="predicted"/>
<sequence length="70" mass="7860">MAFVTTAHGGQSIFARMGQAIAQGLVAYMERQSRQDQIRALDAKSDAELADMGLTRDGIVRHVFRDRFYI</sequence>
<organism evidence="1 2">
    <name type="scientific">Thioclava nitratireducens</name>
    <dbReference type="NCBI Taxonomy" id="1915078"/>
    <lineage>
        <taxon>Bacteria</taxon>
        <taxon>Pseudomonadati</taxon>
        <taxon>Pseudomonadota</taxon>
        <taxon>Alphaproteobacteria</taxon>
        <taxon>Rhodobacterales</taxon>
        <taxon>Paracoccaceae</taxon>
        <taxon>Thioclava</taxon>
    </lineage>
</organism>
<name>A0ABM6II72_9RHOB</name>
<dbReference type="Proteomes" id="UP000185622">
    <property type="component" value="Chromosome"/>
</dbReference>
<accession>A0ABM6II72</accession>
<evidence type="ECO:0000313" key="2">
    <source>
        <dbReference type="Proteomes" id="UP000185622"/>
    </source>
</evidence>
<evidence type="ECO:0008006" key="3">
    <source>
        <dbReference type="Google" id="ProtNLM"/>
    </source>
</evidence>
<dbReference type="EMBL" id="CP019437">
    <property type="protein sequence ID" value="AQS48513.1"/>
    <property type="molecule type" value="Genomic_DNA"/>
</dbReference>
<gene>
    <name evidence="1" type="ORF">BMG03_12455</name>
</gene>
<keyword evidence="2" id="KW-1185">Reference proteome</keyword>
<reference evidence="1 2" key="1">
    <citation type="submission" date="2017-01" db="EMBL/GenBank/DDBJ databases">
        <title>The complete genome sequence of a sulfur-oxidizing marine bacterium Thioclava sp. 25B10_4T.</title>
        <authorList>
            <person name="Liu Y."/>
            <person name="Lai Q."/>
            <person name="Shao Z."/>
        </authorList>
    </citation>
    <scope>NUCLEOTIDE SEQUENCE [LARGE SCALE GENOMIC DNA]</scope>
    <source>
        <strain evidence="1 2">25B10_4</strain>
    </source>
</reference>